<dbReference type="SUPFAM" id="SSF57850">
    <property type="entry name" value="RING/U-box"/>
    <property type="match status" value="2"/>
</dbReference>
<evidence type="ECO:0000256" key="4">
    <source>
        <dbReference type="ARBA" id="ARBA00022737"/>
    </source>
</evidence>
<evidence type="ECO:0000256" key="8">
    <source>
        <dbReference type="SAM" id="MobiDB-lite"/>
    </source>
</evidence>
<feature type="compositionally biased region" description="Low complexity" evidence="8">
    <location>
        <begin position="803"/>
        <end position="817"/>
    </location>
</feature>
<feature type="region of interest" description="Disordered" evidence="8">
    <location>
        <begin position="573"/>
        <end position="618"/>
    </location>
</feature>
<keyword evidence="4" id="KW-0677">Repeat</keyword>
<comment type="pathway">
    <text evidence="1">Protein modification; protein ubiquitination.</text>
</comment>
<accession>A0A914L1N2</accession>
<dbReference type="Proteomes" id="UP000887563">
    <property type="component" value="Unplaced"/>
</dbReference>
<keyword evidence="2" id="KW-0808">Transferase</keyword>
<evidence type="ECO:0000256" key="2">
    <source>
        <dbReference type="ARBA" id="ARBA00022679"/>
    </source>
</evidence>
<keyword evidence="6" id="KW-0833">Ubl conjugation pathway</keyword>
<organism evidence="10 11">
    <name type="scientific">Meloidogyne incognita</name>
    <name type="common">Southern root-knot nematode worm</name>
    <name type="synonym">Oxyuris incognita</name>
    <dbReference type="NCBI Taxonomy" id="6306"/>
    <lineage>
        <taxon>Eukaryota</taxon>
        <taxon>Metazoa</taxon>
        <taxon>Ecdysozoa</taxon>
        <taxon>Nematoda</taxon>
        <taxon>Chromadorea</taxon>
        <taxon>Rhabditida</taxon>
        <taxon>Tylenchina</taxon>
        <taxon>Tylenchomorpha</taxon>
        <taxon>Tylenchoidea</taxon>
        <taxon>Meloidogynidae</taxon>
        <taxon>Meloidogyninae</taxon>
        <taxon>Meloidogyne</taxon>
        <taxon>Meloidogyne incognita group</taxon>
    </lineage>
</organism>
<feature type="compositionally biased region" description="Pro residues" evidence="8">
    <location>
        <begin position="818"/>
        <end position="856"/>
    </location>
</feature>
<dbReference type="GO" id="GO:0008270">
    <property type="term" value="F:zinc ion binding"/>
    <property type="evidence" value="ECO:0007669"/>
    <property type="project" value="UniProtKB-KW"/>
</dbReference>
<reference evidence="11" key="1">
    <citation type="submission" date="2022-11" db="UniProtKB">
        <authorList>
            <consortium name="WormBaseParasite"/>
        </authorList>
    </citation>
    <scope>IDENTIFICATION</scope>
</reference>
<dbReference type="InterPro" id="IPR044066">
    <property type="entry name" value="TRIAD_supradom"/>
</dbReference>
<evidence type="ECO:0000256" key="5">
    <source>
        <dbReference type="ARBA" id="ARBA00022771"/>
    </source>
</evidence>
<dbReference type="GO" id="GO:0016740">
    <property type="term" value="F:transferase activity"/>
    <property type="evidence" value="ECO:0007669"/>
    <property type="project" value="UniProtKB-KW"/>
</dbReference>
<dbReference type="WBParaSite" id="Minc3s00178g06877">
    <property type="protein sequence ID" value="Minc3s00178g06877"/>
    <property type="gene ID" value="Minc3s00178g06877"/>
</dbReference>
<evidence type="ECO:0000313" key="10">
    <source>
        <dbReference type="Proteomes" id="UP000887563"/>
    </source>
</evidence>
<keyword evidence="10" id="KW-1185">Reference proteome</keyword>
<sequence length="909" mass="103986">MNGQPDIIQNQQPPNYHAIHKSVIDMFPDLDLTKVLSDFGHLGSEQLADVILNTVKNIPKKRRASKRKASDVGLDAEGGPPSVGSEQSFTSENSNTIGRLLIDKMLWDMYQVLASELNKSKELSKDGVNMNVLKTALADRFPTIRLEFISKMLSIFNGAVFPVAISCFFLENNFTDKLRRFLPSKFITANFWLTATAPLLKKRCKKTCVTVTDDFVKQFKFYTDLLAGYRDGEYGALLTPELKLSNQYDQVEWVRPPEEERIECLVCFDMVPFNRIIFCNVPATSTRDFLASQLAAFDEPGPSRVIYEELKEKEKEKSESQVHAFCRTCVRGSASAAVGEIPMAKGGVGLRCMVPDCENPILYSEIRVLLSKEVQKKLDERIVEENLGMASLTNLERCKKCNFAIDMEVDKTVNKVFDCIACEYKMCRLCERDWDDEHFGYSCEELDAKNKKEKRDRALEKQLNEALIRKCPRCAVQFVKEAGCNKMTCRCGMTQCYLCRESGIGYDHFCQHVRDPNRPWNEVCKTCKKKCLLHEDPKKRDEQLLKEIREKGVVDSPVADATNTDSVQIVRVQPPQQPPPVIPPFVPPRLPWGNRPDDPRLPLGNQQRGGTPVPPPVHERDLDYIRARVRQIRENLEGGYNQNLERYQQERDQDFERIRQREEFVRIRQNYLEEIRNDRNRWNNQQQWNNNNNQQPQPIQPIQFVNGGFQMPPQPNNFAANPNRFEADGAFVPPQQPRFQQQQYVPQHPLPPPAFQHQQFNPHAHMPPQQIQQQPQRPLINDWMEHYLGGDGFVNFGDFHDVPQAQPQQNQQQQPPIHQIPPPPAPAAIPAAIPLPPYPQQFPPPPQDIPLPPYPPQQEQLGDNFIGRNLGGNNNNVENAFQGFNNNYNVVGAPQNNLLGAPNMPIHID</sequence>
<dbReference type="AlphaFoldDB" id="A0A914L1N2"/>
<dbReference type="Gene3D" id="1.20.120.1750">
    <property type="match status" value="1"/>
</dbReference>
<evidence type="ECO:0000256" key="6">
    <source>
        <dbReference type="ARBA" id="ARBA00022786"/>
    </source>
</evidence>
<dbReference type="PROSITE" id="PS51873">
    <property type="entry name" value="TRIAD"/>
    <property type="match status" value="1"/>
</dbReference>
<dbReference type="PANTHER" id="PTHR22770">
    <property type="entry name" value="UBIQUITIN CONJUGATING ENZYME 7 INTERACTING PROTEIN-RELATED"/>
    <property type="match status" value="1"/>
</dbReference>
<protein>
    <submittedName>
        <fullName evidence="11">RING-type domain-containing protein</fullName>
    </submittedName>
</protein>
<keyword evidence="3" id="KW-0479">Metal-binding</keyword>
<evidence type="ECO:0000259" key="9">
    <source>
        <dbReference type="PROSITE" id="PS51873"/>
    </source>
</evidence>
<evidence type="ECO:0000313" key="11">
    <source>
        <dbReference type="WBParaSite" id="Minc3s00178g06877"/>
    </source>
</evidence>
<name>A0A914L1N2_MELIC</name>
<feature type="region of interest" description="Disordered" evidence="8">
    <location>
        <begin position="62"/>
        <end position="91"/>
    </location>
</feature>
<feature type="compositionally biased region" description="Pro residues" evidence="8">
    <location>
        <begin position="575"/>
        <end position="590"/>
    </location>
</feature>
<dbReference type="InterPro" id="IPR047545">
    <property type="entry name" value="BRcat_RBR_RNF216"/>
</dbReference>
<feature type="region of interest" description="Disordered" evidence="8">
    <location>
        <begin position="801"/>
        <end position="859"/>
    </location>
</feature>
<dbReference type="CDD" id="cd20339">
    <property type="entry name" value="BRcat_RBR_RNF216"/>
    <property type="match status" value="1"/>
</dbReference>
<dbReference type="CDD" id="cd20353">
    <property type="entry name" value="Rcat_RBR_RNF216"/>
    <property type="match status" value="1"/>
</dbReference>
<dbReference type="PANTHER" id="PTHR22770:SF47">
    <property type="entry name" value="E3 UBIQUITIN-PROTEIN LIGASE RNF216"/>
    <property type="match status" value="1"/>
</dbReference>
<feature type="domain" description="RING-type" evidence="9">
    <location>
        <begin position="299"/>
        <end position="521"/>
    </location>
</feature>
<evidence type="ECO:0000256" key="1">
    <source>
        <dbReference type="ARBA" id="ARBA00004906"/>
    </source>
</evidence>
<dbReference type="Pfam" id="PF26200">
    <property type="entry name" value="Rcat_RNF216"/>
    <property type="match status" value="1"/>
</dbReference>
<dbReference type="InterPro" id="IPR047546">
    <property type="entry name" value="Rcat_RBR_RNF216"/>
</dbReference>
<evidence type="ECO:0000256" key="3">
    <source>
        <dbReference type="ARBA" id="ARBA00022723"/>
    </source>
</evidence>
<keyword evidence="5" id="KW-0863">Zinc-finger</keyword>
<keyword evidence="7" id="KW-0862">Zinc</keyword>
<evidence type="ECO:0000256" key="7">
    <source>
        <dbReference type="ARBA" id="ARBA00022833"/>
    </source>
</evidence>
<proteinExistence type="predicted"/>
<dbReference type="InterPro" id="IPR051628">
    <property type="entry name" value="LUBAC_E3_Ligases"/>
</dbReference>